<organism evidence="2 3">
    <name type="scientific">Mycoplasmopsis felis</name>
    <dbReference type="NCBI Taxonomy" id="33923"/>
    <lineage>
        <taxon>Bacteria</taxon>
        <taxon>Bacillati</taxon>
        <taxon>Mycoplasmatota</taxon>
        <taxon>Mycoplasmoidales</taxon>
        <taxon>Metamycoplasmataceae</taxon>
        <taxon>Mycoplasmopsis</taxon>
    </lineage>
</organism>
<evidence type="ECO:0000313" key="3">
    <source>
        <dbReference type="Proteomes" id="UP000464317"/>
    </source>
</evidence>
<evidence type="ECO:0000256" key="1">
    <source>
        <dbReference type="SAM" id="Phobius"/>
    </source>
</evidence>
<dbReference type="KEGG" id="mfel:JPM2_3200"/>
<keyword evidence="1" id="KW-1133">Transmembrane helix</keyword>
<feature type="transmembrane region" description="Helical" evidence="1">
    <location>
        <begin position="53"/>
        <end position="74"/>
    </location>
</feature>
<feature type="transmembrane region" description="Helical" evidence="1">
    <location>
        <begin position="170"/>
        <end position="189"/>
    </location>
</feature>
<dbReference type="Proteomes" id="UP000464317">
    <property type="component" value="Chromosome"/>
</dbReference>
<proteinExistence type="predicted"/>
<feature type="transmembrane region" description="Helical" evidence="1">
    <location>
        <begin position="322"/>
        <end position="343"/>
    </location>
</feature>
<gene>
    <name evidence="2" type="ORF">JPM2_3200</name>
</gene>
<keyword evidence="1" id="KW-0812">Transmembrane</keyword>
<dbReference type="AlphaFoldDB" id="A0A809S0K7"/>
<evidence type="ECO:0008006" key="4">
    <source>
        <dbReference type="Google" id="ProtNLM"/>
    </source>
</evidence>
<feature type="transmembrane region" description="Helical" evidence="1">
    <location>
        <begin position="143"/>
        <end position="164"/>
    </location>
</feature>
<protein>
    <recommendedName>
        <fullName evidence="4">ECF transporter S component</fullName>
    </recommendedName>
</protein>
<feature type="transmembrane region" description="Helical" evidence="1">
    <location>
        <begin position="99"/>
        <end position="122"/>
    </location>
</feature>
<sequence>MNYEQKEKKLWKLFSLNTFFKFFWVLILIASIFSIPNLGLITFEEKVFNIVKIINIFLISITIVFIPFLVYVSYLEYSYQKEFFINLDQKEKDNNKFKWILISNYGLLVGSLFRFLYLISLYEEDKKIYKNYKIAKKKKRFGFSTQDVAFAGILFSLFLIISLIKNFTVARVINLDFEYIFYILFAYFFGKLKGTLLSFMADFFGLLFAGRIGFYHWAYAIVPIIGTILIGLFLDLFKKHKNLSIVIMNIFLLGVFAVLIYIFTTQLNDPKGLRISRTFGLSRISLTAGIVLLTLSLVILSIFFLLVIIYFKTKNKVKKEKIALLILVYFLTVSLIVLARWIWGPFAFIRYANFFLGRSYNIKDQYLILMTPIVIRSLISIPIYVFVLFSILIPLSIVKKHYTKNKLTTYY</sequence>
<keyword evidence="1" id="KW-0472">Membrane</keyword>
<dbReference type="RefSeq" id="WP_161553104.1">
    <property type="nucleotide sequence ID" value="NZ_AP022325.1"/>
</dbReference>
<dbReference type="Gene3D" id="1.10.1760.20">
    <property type="match status" value="1"/>
</dbReference>
<feature type="transmembrane region" description="Helical" evidence="1">
    <location>
        <begin position="220"/>
        <end position="237"/>
    </location>
</feature>
<accession>A0A809S0K7</accession>
<evidence type="ECO:0000313" key="2">
    <source>
        <dbReference type="EMBL" id="BBU47627.1"/>
    </source>
</evidence>
<dbReference type="EMBL" id="AP022325">
    <property type="protein sequence ID" value="BBU47627.1"/>
    <property type="molecule type" value="Genomic_DNA"/>
</dbReference>
<keyword evidence="3" id="KW-1185">Reference proteome</keyword>
<feature type="transmembrane region" description="Helical" evidence="1">
    <location>
        <begin position="284"/>
        <end position="310"/>
    </location>
</feature>
<name>A0A809S0K7_9BACT</name>
<reference evidence="2 3" key="1">
    <citation type="submission" date="2020-01" db="EMBL/GenBank/DDBJ databases">
        <title>Complete genome sequence of Mycoplasma felis strain Myco-2.</title>
        <authorList>
            <person name="Kinoshita Y."/>
            <person name="Niwa H."/>
            <person name="Uchida-Fujii E."/>
            <person name="Nukada T."/>
        </authorList>
    </citation>
    <scope>NUCLEOTIDE SEQUENCE [LARGE SCALE GENOMIC DNA]</scope>
    <source>
        <strain evidence="2 3">Myco-2</strain>
    </source>
</reference>
<feature type="transmembrane region" description="Helical" evidence="1">
    <location>
        <begin position="373"/>
        <end position="398"/>
    </location>
</feature>
<feature type="transmembrane region" description="Helical" evidence="1">
    <location>
        <begin position="244"/>
        <end position="264"/>
    </location>
</feature>
<feature type="transmembrane region" description="Helical" evidence="1">
    <location>
        <begin position="20"/>
        <end position="41"/>
    </location>
</feature>